<comment type="caution">
    <text evidence="1">The sequence shown here is derived from an EMBL/GenBank/DDBJ whole genome shotgun (WGS) entry which is preliminary data.</text>
</comment>
<organism evidence="1 2">
    <name type="scientific">Pseudomonas kulmbachensis</name>
    <dbReference type="NCBI Taxonomy" id="3043408"/>
    <lineage>
        <taxon>Bacteria</taxon>
        <taxon>Pseudomonadati</taxon>
        <taxon>Pseudomonadota</taxon>
        <taxon>Gammaproteobacteria</taxon>
        <taxon>Pseudomonadales</taxon>
        <taxon>Pseudomonadaceae</taxon>
        <taxon>Pseudomonas</taxon>
    </lineage>
</organism>
<accession>A0ABW7LTD7</accession>
<dbReference type="EMBL" id="JBINXB010000002">
    <property type="protein sequence ID" value="MFH6564883.1"/>
    <property type="molecule type" value="Genomic_DNA"/>
</dbReference>
<evidence type="ECO:0000313" key="2">
    <source>
        <dbReference type="Proteomes" id="UP001609821"/>
    </source>
</evidence>
<proteinExistence type="predicted"/>
<keyword evidence="2" id="KW-1185">Reference proteome</keyword>
<name>A0ABW7LTD7_9PSED</name>
<dbReference type="RefSeq" id="WP_395246523.1">
    <property type="nucleotide sequence ID" value="NZ_JBINXA010000003.1"/>
</dbReference>
<sequence>MSNVLRLTGVTLPGTGYPTLKSFLDVTPRLPVTAGLLGLYYLRDSGGREIQNYVSGGAPLIKVGSPALLENGAVCDPSNYYSMNMQARPQGTILAIAKPESAPANFGASIPVVSGYNAPASGSGNGDVLWCGTNFSGAGQVVGAAASCPGDGVTPQGSPAAYLNVSLPPAAPMAIFGTFTGAPDRHMVGMLPTPGAVLLKQAYASGAPTFSRPPAAFGPPLRIGASPYGFTGQSTVMLVAYFNRVLTEAEIQQNLEYLRGEWGVQQGLWS</sequence>
<protein>
    <submittedName>
        <fullName evidence="1">Uncharacterized protein</fullName>
    </submittedName>
</protein>
<reference evidence="1 2" key="1">
    <citation type="submission" date="2024-10" db="EMBL/GenBank/DDBJ databases">
        <title>Aeromonas and Pseudomonas from the Cagarras Archipelago, Rio de Janeiro, Brazil.</title>
        <authorList>
            <person name="Canellas A.L.B."/>
            <person name="Laport M.S."/>
        </authorList>
    </citation>
    <scope>NUCLEOTIDE SEQUENCE [LARGE SCALE GENOMIC DNA]</scope>
    <source>
        <strain evidence="1 2">CPF-4</strain>
    </source>
</reference>
<dbReference type="Proteomes" id="UP001609821">
    <property type="component" value="Unassembled WGS sequence"/>
</dbReference>
<gene>
    <name evidence="1" type="ORF">ACHMWK_02660</name>
</gene>
<evidence type="ECO:0000313" key="1">
    <source>
        <dbReference type="EMBL" id="MFH6564883.1"/>
    </source>
</evidence>